<feature type="transmembrane region" description="Helical" evidence="1">
    <location>
        <begin position="71"/>
        <end position="92"/>
    </location>
</feature>
<proteinExistence type="predicted"/>
<comment type="caution">
    <text evidence="2">The sequence shown here is derived from an EMBL/GenBank/DDBJ whole genome shotgun (WGS) entry which is preliminary data.</text>
</comment>
<name>A0A834E354_9CHIR</name>
<evidence type="ECO:0000313" key="3">
    <source>
        <dbReference type="Proteomes" id="UP000664940"/>
    </source>
</evidence>
<feature type="transmembrane region" description="Helical" evidence="1">
    <location>
        <begin position="28"/>
        <end position="50"/>
    </location>
</feature>
<evidence type="ECO:0000313" key="2">
    <source>
        <dbReference type="EMBL" id="KAF6099757.1"/>
    </source>
</evidence>
<reference evidence="2 3" key="1">
    <citation type="journal article" date="2020" name="Nature">
        <title>Six reference-quality genomes reveal evolution of bat adaptations.</title>
        <authorList>
            <person name="Jebb D."/>
            <person name="Huang Z."/>
            <person name="Pippel M."/>
            <person name="Hughes G.M."/>
            <person name="Lavrichenko K."/>
            <person name="Devanna P."/>
            <person name="Winkler S."/>
            <person name="Jermiin L.S."/>
            <person name="Skirmuntt E.C."/>
            <person name="Katzourakis A."/>
            <person name="Burkitt-Gray L."/>
            <person name="Ray D.A."/>
            <person name="Sullivan K.A.M."/>
            <person name="Roscito J.G."/>
            <person name="Kirilenko B.M."/>
            <person name="Davalos L.M."/>
            <person name="Corthals A.P."/>
            <person name="Power M.L."/>
            <person name="Jones G."/>
            <person name="Ransome R.D."/>
            <person name="Dechmann D.K.N."/>
            <person name="Locatelli A.G."/>
            <person name="Puechmaille S.J."/>
            <person name="Fedrigo O."/>
            <person name="Jarvis E.D."/>
            <person name="Hiller M."/>
            <person name="Vernes S.C."/>
            <person name="Myers E.W."/>
            <person name="Teeling E.C."/>
        </authorList>
    </citation>
    <scope>NUCLEOTIDE SEQUENCE [LARGE SCALE GENOMIC DNA]</scope>
    <source>
        <strain evidence="2">Bat1K_MPI-CBG_1</strain>
    </source>
</reference>
<accession>A0A834E354</accession>
<sequence length="147" mass="16655">MILSILGCFFVGGEFVFGFSPLLLEKMLGMISVFLNLLRLVLCPIMWSIFENVSPAFEKNVYLASFRCRALYVSVKSLSFRTLFSATISLLIFCLEDLSIFDSELLKSPAVIVLLSISFLKSSQIFFMHLGAPVLRAYIFTMFMSSW</sequence>
<protein>
    <submittedName>
        <fullName evidence="2">Uncharacterized protein</fullName>
    </submittedName>
</protein>
<dbReference type="Proteomes" id="UP000664940">
    <property type="component" value="Unassembled WGS sequence"/>
</dbReference>
<evidence type="ECO:0000256" key="1">
    <source>
        <dbReference type="SAM" id="Phobius"/>
    </source>
</evidence>
<dbReference type="EMBL" id="JABVXQ010000007">
    <property type="protein sequence ID" value="KAF6099757.1"/>
    <property type="molecule type" value="Genomic_DNA"/>
</dbReference>
<organism evidence="2 3">
    <name type="scientific">Phyllostomus discolor</name>
    <name type="common">pale spear-nosed bat</name>
    <dbReference type="NCBI Taxonomy" id="89673"/>
    <lineage>
        <taxon>Eukaryota</taxon>
        <taxon>Metazoa</taxon>
        <taxon>Chordata</taxon>
        <taxon>Craniata</taxon>
        <taxon>Vertebrata</taxon>
        <taxon>Euteleostomi</taxon>
        <taxon>Mammalia</taxon>
        <taxon>Eutheria</taxon>
        <taxon>Laurasiatheria</taxon>
        <taxon>Chiroptera</taxon>
        <taxon>Yangochiroptera</taxon>
        <taxon>Phyllostomidae</taxon>
        <taxon>Phyllostominae</taxon>
        <taxon>Phyllostomus</taxon>
    </lineage>
</organism>
<feature type="transmembrane region" description="Helical" evidence="1">
    <location>
        <begin position="112"/>
        <end position="135"/>
    </location>
</feature>
<keyword evidence="1" id="KW-0812">Transmembrane</keyword>
<keyword evidence="1" id="KW-1133">Transmembrane helix</keyword>
<keyword evidence="1" id="KW-0472">Membrane</keyword>
<dbReference type="AlphaFoldDB" id="A0A834E354"/>
<gene>
    <name evidence="2" type="ORF">HJG60_011495</name>
</gene>